<dbReference type="Proteomes" id="UP000262582">
    <property type="component" value="Chromosome"/>
</dbReference>
<dbReference type="Proteomes" id="UP000290588">
    <property type="component" value="Unassembled WGS sequence"/>
</dbReference>
<keyword evidence="3" id="KW-1185">Reference proteome</keyword>
<name>A0A347U803_9BACT</name>
<reference evidence="2 4" key="1">
    <citation type="submission" date="2017-09" db="EMBL/GenBank/DDBJ databases">
        <title>Genomics of the genus Arcobacter.</title>
        <authorList>
            <person name="Perez-Cataluna A."/>
            <person name="Figueras M.J."/>
            <person name="Salas-Masso N."/>
        </authorList>
    </citation>
    <scope>NUCLEOTIDE SEQUENCE [LARGE SCALE GENOMIC DNA]</scope>
    <source>
        <strain evidence="2 4">CECT 7837</strain>
    </source>
</reference>
<sequence length="347" mass="41671">MDLFEKQVSDEKLHPNYISLIKHTPEQDRETLNKWADGFPDRDKKFVKEFQTTFNSCFWEIYLYRLFKELGFLFDWNYDRPDFILNSNGIDFVVEATISSNAQNEIPEWEKEELKNRYDNYLSTMNDKNMYSIIRLANSFLSKYNKYKDSYHKLEQVKNKPFVLAIAPFEQPLHYHQYDRPMMALLYDFYLDEQEYLENPSLFPNGLQDKRLYYVEKENGSQIDLGMFLDERAEEISAVLFNPIATFSKVQHMKENKLGLFQHIWTTPNSTEPLMTSDVDELIEDGLFIFHNPYAKFPLDKSIFNRKRICQVYMDKKTLFIEKDFEDKHLSHRITMEILIKKDIEEN</sequence>
<dbReference type="EMBL" id="NXIG01000007">
    <property type="protein sequence ID" value="RXI30305.1"/>
    <property type="molecule type" value="Genomic_DNA"/>
</dbReference>
<accession>A0A347U803</accession>
<evidence type="ECO:0008006" key="5">
    <source>
        <dbReference type="Google" id="ProtNLM"/>
    </source>
</evidence>
<organism evidence="2 4">
    <name type="scientific">Arcobacter ellisii</name>
    <dbReference type="NCBI Taxonomy" id="913109"/>
    <lineage>
        <taxon>Bacteria</taxon>
        <taxon>Pseudomonadati</taxon>
        <taxon>Campylobacterota</taxon>
        <taxon>Epsilonproteobacteria</taxon>
        <taxon>Campylobacterales</taxon>
        <taxon>Arcobacteraceae</taxon>
        <taxon>Arcobacter</taxon>
    </lineage>
</organism>
<dbReference type="EMBL" id="CP032097">
    <property type="protein sequence ID" value="AXX94981.1"/>
    <property type="molecule type" value="Genomic_DNA"/>
</dbReference>
<dbReference type="RefSeq" id="WP_118917177.1">
    <property type="nucleotide sequence ID" value="NZ_CP032097.1"/>
</dbReference>
<dbReference type="OrthoDB" id="981968at2"/>
<evidence type="ECO:0000313" key="1">
    <source>
        <dbReference type="EMBL" id="AXX94981.1"/>
    </source>
</evidence>
<dbReference type="AlphaFoldDB" id="A0A347U803"/>
<evidence type="ECO:0000313" key="2">
    <source>
        <dbReference type="EMBL" id="RXI30305.1"/>
    </source>
</evidence>
<protein>
    <recommendedName>
        <fullName evidence="5">DUF4263 domain-containing protein</fullName>
    </recommendedName>
</protein>
<proteinExistence type="predicted"/>
<evidence type="ECO:0000313" key="3">
    <source>
        <dbReference type="Proteomes" id="UP000262582"/>
    </source>
</evidence>
<gene>
    <name evidence="1" type="ORF">AELL_1318</name>
    <name evidence="2" type="ORF">CP962_08125</name>
</gene>
<evidence type="ECO:0000313" key="4">
    <source>
        <dbReference type="Proteomes" id="UP000290588"/>
    </source>
</evidence>
<dbReference type="KEGG" id="aell:AELL_1318"/>
<reference evidence="1 3" key="2">
    <citation type="submission" date="2018-08" db="EMBL/GenBank/DDBJ databases">
        <title>Complete genome of the Arcobacter ellisii type strain LMG 26155.</title>
        <authorList>
            <person name="Miller W.G."/>
            <person name="Yee E."/>
            <person name="Bono J.L."/>
        </authorList>
    </citation>
    <scope>NUCLEOTIDE SEQUENCE [LARGE SCALE GENOMIC DNA]</scope>
    <source>
        <strain evidence="1 3">LMG 26155</strain>
    </source>
</reference>